<dbReference type="PANTHER" id="PTHR16305">
    <property type="entry name" value="TESTICULAR SOLUBLE ADENYLYL CYCLASE"/>
    <property type="match status" value="1"/>
</dbReference>
<dbReference type="RefSeq" id="WP_344477475.1">
    <property type="nucleotide sequence ID" value="NZ_BAAAQX010000010.1"/>
</dbReference>
<comment type="caution">
    <text evidence="5">The sequence shown here is derived from an EMBL/GenBank/DDBJ whole genome shotgun (WGS) entry which is preliminary data.</text>
</comment>
<evidence type="ECO:0000256" key="3">
    <source>
        <dbReference type="SAM" id="MobiDB-lite"/>
    </source>
</evidence>
<accession>A0ABN3CHM4</accession>
<dbReference type="InterPro" id="IPR027417">
    <property type="entry name" value="P-loop_NTPase"/>
</dbReference>
<organism evidence="5 6">
    <name type="scientific">Nonomuraea monospora</name>
    <dbReference type="NCBI Taxonomy" id="568818"/>
    <lineage>
        <taxon>Bacteria</taxon>
        <taxon>Bacillati</taxon>
        <taxon>Actinomycetota</taxon>
        <taxon>Actinomycetes</taxon>
        <taxon>Streptosporangiales</taxon>
        <taxon>Streptosporangiaceae</taxon>
        <taxon>Nonomuraea</taxon>
    </lineage>
</organism>
<proteinExistence type="predicted"/>
<feature type="domain" description="Orc1-like AAA ATPase" evidence="4">
    <location>
        <begin position="2"/>
        <end position="154"/>
    </location>
</feature>
<keyword evidence="1" id="KW-0547">Nucleotide-binding</keyword>
<name>A0ABN3CHM4_9ACTN</name>
<evidence type="ECO:0000256" key="1">
    <source>
        <dbReference type="ARBA" id="ARBA00022741"/>
    </source>
</evidence>
<dbReference type="SUPFAM" id="SSF52540">
    <property type="entry name" value="P-loop containing nucleoside triphosphate hydrolases"/>
    <property type="match status" value="1"/>
</dbReference>
<dbReference type="Proteomes" id="UP001499843">
    <property type="component" value="Unassembled WGS sequence"/>
</dbReference>
<dbReference type="Gene3D" id="3.40.50.300">
    <property type="entry name" value="P-loop containing nucleotide triphosphate hydrolases"/>
    <property type="match status" value="1"/>
</dbReference>
<keyword evidence="6" id="KW-1185">Reference proteome</keyword>
<sequence length="229" mass="23992">MLRGREAELAEVARLLDQARAGRSGVLVLRGEAGIGKSALLDQLVRRACDVRVLRATGVEAEASLPFAGLQMLLRPALDRLGTLPAVQASALRGALGLAEATGTSRFLVGLAVLSLLSELAGERPVACLIDDAHWLDAASADALLFTARRVAADGVAMVFAARDEFDAPGLPELRLGGLDRTGSTFPINHNPEGKVQPCGESTSRASSPHPWKATSTWGISPTAPMRSP</sequence>
<feature type="region of interest" description="Disordered" evidence="3">
    <location>
        <begin position="188"/>
        <end position="229"/>
    </location>
</feature>
<keyword evidence="2" id="KW-0067">ATP-binding</keyword>
<dbReference type="EMBL" id="BAAAQX010000010">
    <property type="protein sequence ID" value="GAA2208900.1"/>
    <property type="molecule type" value="Genomic_DNA"/>
</dbReference>
<dbReference type="PANTHER" id="PTHR16305:SF35">
    <property type="entry name" value="TRANSCRIPTIONAL ACTIVATOR DOMAIN"/>
    <property type="match status" value="1"/>
</dbReference>
<gene>
    <name evidence="5" type="ORF">GCM10009850_043580</name>
</gene>
<reference evidence="5 6" key="1">
    <citation type="journal article" date="2019" name="Int. J. Syst. Evol. Microbiol.">
        <title>The Global Catalogue of Microorganisms (GCM) 10K type strain sequencing project: providing services to taxonomists for standard genome sequencing and annotation.</title>
        <authorList>
            <consortium name="The Broad Institute Genomics Platform"/>
            <consortium name="The Broad Institute Genome Sequencing Center for Infectious Disease"/>
            <person name="Wu L."/>
            <person name="Ma J."/>
        </authorList>
    </citation>
    <scope>NUCLEOTIDE SEQUENCE [LARGE SCALE GENOMIC DNA]</scope>
    <source>
        <strain evidence="5 6">JCM 16114</strain>
    </source>
</reference>
<evidence type="ECO:0000259" key="4">
    <source>
        <dbReference type="Pfam" id="PF13191"/>
    </source>
</evidence>
<evidence type="ECO:0000256" key="2">
    <source>
        <dbReference type="ARBA" id="ARBA00022840"/>
    </source>
</evidence>
<dbReference type="Pfam" id="PF13191">
    <property type="entry name" value="AAA_16"/>
    <property type="match status" value="1"/>
</dbReference>
<protein>
    <recommendedName>
        <fullName evidence="4">Orc1-like AAA ATPase domain-containing protein</fullName>
    </recommendedName>
</protein>
<evidence type="ECO:0000313" key="6">
    <source>
        <dbReference type="Proteomes" id="UP001499843"/>
    </source>
</evidence>
<dbReference type="InterPro" id="IPR041664">
    <property type="entry name" value="AAA_16"/>
</dbReference>
<evidence type="ECO:0000313" key="5">
    <source>
        <dbReference type="EMBL" id="GAA2208900.1"/>
    </source>
</evidence>